<evidence type="ECO:0000256" key="4">
    <source>
        <dbReference type="ARBA" id="ARBA00022475"/>
    </source>
</evidence>
<feature type="transmembrane region" description="Helical" evidence="9">
    <location>
        <begin position="144"/>
        <end position="168"/>
    </location>
</feature>
<dbReference type="PANTHER" id="PTHR42770:SF18">
    <property type="entry name" value="ARGININE_AGMATINE ANTIPORTER"/>
    <property type="match status" value="1"/>
</dbReference>
<feature type="transmembrane region" description="Helical" evidence="9">
    <location>
        <begin position="370"/>
        <end position="391"/>
    </location>
</feature>
<dbReference type="GO" id="GO:0022857">
    <property type="term" value="F:transmembrane transporter activity"/>
    <property type="evidence" value="ECO:0007669"/>
    <property type="project" value="InterPro"/>
</dbReference>
<evidence type="ECO:0000256" key="2">
    <source>
        <dbReference type="ARBA" id="ARBA00008220"/>
    </source>
</evidence>
<evidence type="ECO:0000256" key="1">
    <source>
        <dbReference type="ARBA" id="ARBA00004651"/>
    </source>
</evidence>
<keyword evidence="6 9" id="KW-1133">Transmembrane helix</keyword>
<dbReference type="InterPro" id="IPR002293">
    <property type="entry name" value="AA/rel_permease1"/>
</dbReference>
<name>A0A7V8SWD8_9BACT</name>
<evidence type="ECO:0000256" key="8">
    <source>
        <dbReference type="ARBA" id="ARBA00045636"/>
    </source>
</evidence>
<keyword evidence="7 9" id="KW-0472">Membrane</keyword>
<keyword evidence="11" id="KW-1185">Reference proteome</keyword>
<sequence length="423" mass="43297">MRALGVLSLTAISVNTIIGAGIFALPGTLDQLLGPASPIAYLAAGSAVLLIALCFAEAGSRFESSGGPYIYALSAFGGFAGFEVAWMYLLARLTALAAVSNTFSAYLGYLWPPMQHGPGRLFAITVMIGAITTTHMLGVRSSELVNNIFTVGKLLPLMAFCVAGLVLLDLRGIFLKPIPGAHSLQQASLLLMFALGGFESASIPSEEVIKPTQSVPAALLSSVGLVVVLFLLIQVVAMAALPGLATSGTPLASAARSFLGPAGGLMLTAGAVLSTAGTSHANLFTGSRLVYALGRDGQLPSKLAWLHPSLGTPGIAILSYATAGWILAVSSAFASLAALSALARVLMYSTTCLAVPILRRRMPVSNNRAFVIPGGGLIAALALGVCAWLLAGSSADQVTTAAAALTVGAFIYGFLRYKRGVVA</sequence>
<comment type="caution">
    <text evidence="10">The sequence shown here is derived from an EMBL/GenBank/DDBJ whole genome shotgun (WGS) entry which is preliminary data.</text>
</comment>
<dbReference type="InterPro" id="IPR050367">
    <property type="entry name" value="APC_superfamily"/>
</dbReference>
<dbReference type="Pfam" id="PF13520">
    <property type="entry name" value="AA_permease_2"/>
    <property type="match status" value="1"/>
</dbReference>
<feature type="transmembrane region" description="Helical" evidence="9">
    <location>
        <begin position="68"/>
        <end position="89"/>
    </location>
</feature>
<dbReference type="Gene3D" id="1.20.1740.10">
    <property type="entry name" value="Amino acid/polyamine transporter I"/>
    <property type="match status" value="1"/>
</dbReference>
<dbReference type="EMBL" id="JACDQQ010000718">
    <property type="protein sequence ID" value="MBA0084793.1"/>
    <property type="molecule type" value="Genomic_DNA"/>
</dbReference>
<evidence type="ECO:0000313" key="11">
    <source>
        <dbReference type="Proteomes" id="UP000567293"/>
    </source>
</evidence>
<comment type="function">
    <text evidence="8">Major component of the acid-resistance (AR) system allowing enteric pathogens to survive the acidic environment in the stomach. Exchanges extracellular arginine for its intracellular decarboxylation product agmatine (Agm) thereby expelling intracellular protons. Probably undergoes several conformational states in order to translocate the substrate across the membrane; keeps the substrate accessible to only 1 side of the membrane at a time by opening and closing 3 membrane-internal gates.</text>
</comment>
<dbReference type="Proteomes" id="UP000567293">
    <property type="component" value="Unassembled WGS sequence"/>
</dbReference>
<gene>
    <name evidence="10" type="ORF">HRJ53_07350</name>
</gene>
<evidence type="ECO:0000313" key="10">
    <source>
        <dbReference type="EMBL" id="MBA0084793.1"/>
    </source>
</evidence>
<keyword evidence="4" id="KW-1003">Cell membrane</keyword>
<feature type="transmembrane region" description="Helical" evidence="9">
    <location>
        <begin position="217"/>
        <end position="241"/>
    </location>
</feature>
<dbReference type="AlphaFoldDB" id="A0A7V8SWD8"/>
<feature type="transmembrane region" description="Helical" evidence="9">
    <location>
        <begin position="35"/>
        <end position="56"/>
    </location>
</feature>
<evidence type="ECO:0000256" key="9">
    <source>
        <dbReference type="SAM" id="Phobius"/>
    </source>
</evidence>
<feature type="transmembrane region" description="Helical" evidence="9">
    <location>
        <begin position="119"/>
        <end position="138"/>
    </location>
</feature>
<reference evidence="10" key="1">
    <citation type="submission" date="2020-06" db="EMBL/GenBank/DDBJ databases">
        <title>Legume-microbial interactions unlock mineral nutrients during tropical forest succession.</title>
        <authorList>
            <person name="Epihov D.Z."/>
        </authorList>
    </citation>
    <scope>NUCLEOTIDE SEQUENCE [LARGE SCALE GENOMIC DNA]</scope>
    <source>
        <strain evidence="10">Pan2503</strain>
    </source>
</reference>
<evidence type="ECO:0000256" key="6">
    <source>
        <dbReference type="ARBA" id="ARBA00022989"/>
    </source>
</evidence>
<comment type="similarity">
    <text evidence="2">Belongs to the amino acid-polyamine-organocation (APC) superfamily. Basic amino acid/polyamine antiporter (APA) (TC 2.A.3.2) family.</text>
</comment>
<comment type="subcellular location">
    <subcellularLocation>
        <location evidence="1">Cell membrane</location>
        <topology evidence="1">Multi-pass membrane protein</topology>
    </subcellularLocation>
</comment>
<protein>
    <recommendedName>
        <fullName evidence="3">Arginine/agmatine antiporter</fullName>
    </recommendedName>
</protein>
<feature type="transmembrane region" description="Helical" evidence="9">
    <location>
        <begin position="333"/>
        <end position="358"/>
    </location>
</feature>
<evidence type="ECO:0000256" key="5">
    <source>
        <dbReference type="ARBA" id="ARBA00022692"/>
    </source>
</evidence>
<feature type="transmembrane region" description="Helical" evidence="9">
    <location>
        <begin position="261"/>
        <end position="284"/>
    </location>
</feature>
<dbReference type="PANTHER" id="PTHR42770">
    <property type="entry name" value="AMINO ACID TRANSPORTER-RELATED"/>
    <property type="match status" value="1"/>
</dbReference>
<evidence type="ECO:0000256" key="3">
    <source>
        <dbReference type="ARBA" id="ARBA00021069"/>
    </source>
</evidence>
<dbReference type="PIRSF" id="PIRSF006060">
    <property type="entry name" value="AA_transporter"/>
    <property type="match status" value="1"/>
</dbReference>
<proteinExistence type="inferred from homology"/>
<feature type="transmembrane region" description="Helical" evidence="9">
    <location>
        <begin position="305"/>
        <end position="327"/>
    </location>
</feature>
<organism evidence="10 11">
    <name type="scientific">Candidatus Acidiferrum panamense</name>
    <dbReference type="NCBI Taxonomy" id="2741543"/>
    <lineage>
        <taxon>Bacteria</taxon>
        <taxon>Pseudomonadati</taxon>
        <taxon>Acidobacteriota</taxon>
        <taxon>Terriglobia</taxon>
        <taxon>Candidatus Acidiferrales</taxon>
        <taxon>Candidatus Acidiferrum</taxon>
    </lineage>
</organism>
<accession>A0A7V8SWD8</accession>
<dbReference type="GO" id="GO:0005886">
    <property type="term" value="C:plasma membrane"/>
    <property type="evidence" value="ECO:0007669"/>
    <property type="project" value="UniProtKB-SubCell"/>
</dbReference>
<evidence type="ECO:0000256" key="7">
    <source>
        <dbReference type="ARBA" id="ARBA00023136"/>
    </source>
</evidence>
<feature type="transmembrane region" description="Helical" evidence="9">
    <location>
        <begin position="397"/>
        <end position="415"/>
    </location>
</feature>
<keyword evidence="5 9" id="KW-0812">Transmembrane</keyword>